<dbReference type="Pfam" id="PF01569">
    <property type="entry name" value="PAP2"/>
    <property type="match status" value="1"/>
</dbReference>
<dbReference type="InterPro" id="IPR036938">
    <property type="entry name" value="PAP2/HPO_sf"/>
</dbReference>
<protein>
    <recommendedName>
        <fullName evidence="2">Phosphatidic acid phosphatase type 2/haloperoxidase domain-containing protein</fullName>
    </recommendedName>
</protein>
<dbReference type="InterPro" id="IPR000326">
    <property type="entry name" value="PAP2/HPO"/>
</dbReference>
<comment type="caution">
    <text evidence="3">The sequence shown here is derived from an EMBL/GenBank/DDBJ whole genome shotgun (WGS) entry which is preliminary data.</text>
</comment>
<gene>
    <name evidence="3" type="ORF">CUJ83_09150</name>
</gene>
<feature type="domain" description="Phosphatidic acid phosphatase type 2/haloperoxidase" evidence="2">
    <location>
        <begin position="57"/>
        <end position="162"/>
    </location>
</feature>
<dbReference type="CDD" id="cd03392">
    <property type="entry name" value="PAP2_like_2"/>
    <property type="match status" value="1"/>
</dbReference>
<name>A0AAP2RD72_9EURY</name>
<dbReference type="EMBL" id="PGCK01000007">
    <property type="protein sequence ID" value="MCD1295163.1"/>
    <property type="molecule type" value="Genomic_DNA"/>
</dbReference>
<evidence type="ECO:0000313" key="3">
    <source>
        <dbReference type="EMBL" id="MCD1295163.1"/>
    </source>
</evidence>
<feature type="transmembrane region" description="Helical" evidence="1">
    <location>
        <begin position="90"/>
        <end position="116"/>
    </location>
</feature>
<keyword evidence="1" id="KW-1133">Transmembrane helix</keyword>
<evidence type="ECO:0000256" key="1">
    <source>
        <dbReference type="SAM" id="Phobius"/>
    </source>
</evidence>
<dbReference type="RefSeq" id="WP_255668462.1">
    <property type="nucleotide sequence ID" value="NZ_PGCK01000007.1"/>
</dbReference>
<feature type="transmembrane region" description="Helical" evidence="1">
    <location>
        <begin position="147"/>
        <end position="169"/>
    </location>
</feature>
<feature type="transmembrane region" description="Helical" evidence="1">
    <location>
        <begin position="55"/>
        <end position="70"/>
    </location>
</feature>
<keyword evidence="1" id="KW-0472">Membrane</keyword>
<feature type="transmembrane region" description="Helical" evidence="1">
    <location>
        <begin position="205"/>
        <end position="222"/>
    </location>
</feature>
<dbReference type="PANTHER" id="PTHR14969">
    <property type="entry name" value="SPHINGOSINE-1-PHOSPHATE PHOSPHOHYDROLASE"/>
    <property type="match status" value="1"/>
</dbReference>
<dbReference type="SMART" id="SM00014">
    <property type="entry name" value="acidPPc"/>
    <property type="match status" value="1"/>
</dbReference>
<feature type="transmembrane region" description="Helical" evidence="1">
    <location>
        <begin position="123"/>
        <end position="141"/>
    </location>
</feature>
<keyword evidence="1" id="KW-0812">Transmembrane</keyword>
<organism evidence="3 4">
    <name type="scientific">Methanooceanicella nereidis</name>
    <dbReference type="NCBI Taxonomy" id="2052831"/>
    <lineage>
        <taxon>Archaea</taxon>
        <taxon>Methanobacteriati</taxon>
        <taxon>Methanobacteriota</taxon>
        <taxon>Stenosarchaea group</taxon>
        <taxon>Methanomicrobia</taxon>
        <taxon>Methanocellales</taxon>
        <taxon>Methanocellaceae</taxon>
        <taxon>Methanooceanicella</taxon>
    </lineage>
</organism>
<dbReference type="PANTHER" id="PTHR14969:SF13">
    <property type="entry name" value="AT30094P"/>
    <property type="match status" value="1"/>
</dbReference>
<evidence type="ECO:0000259" key="2">
    <source>
        <dbReference type="SMART" id="SM00014"/>
    </source>
</evidence>
<dbReference type="AlphaFoldDB" id="A0AAP2RD72"/>
<evidence type="ECO:0000313" key="4">
    <source>
        <dbReference type="Proteomes" id="UP001320159"/>
    </source>
</evidence>
<dbReference type="Proteomes" id="UP001320159">
    <property type="component" value="Unassembled WGS sequence"/>
</dbReference>
<feature type="transmembrane region" description="Helical" evidence="1">
    <location>
        <begin position="280"/>
        <end position="297"/>
    </location>
</feature>
<feature type="transmembrane region" description="Helical" evidence="1">
    <location>
        <begin position="26"/>
        <end position="48"/>
    </location>
</feature>
<sequence length="311" mass="34393">MQGLSSYDQYLFTAITDIATTDSRSFFLILTQLGNPYVWLFITAVYLIFGDKKKIAAILAISLIFSIVVVDDIKEAIERPRPEGSYNSLFLFSSGYSFPSGHSQASFLIAVIIGSFLETRYRLIGYGLASIVGISRIHLGVHYPSDVIAGALLGIVMGLMVNHLIYSLGIHGKETRMRKALFKNGSRDGDEPIAGSDDRYIYHKFGLTYLLLGTGIIMSMIMSMIDEYGMIITILTMLFIVIIIAAKDMMTDKKTTILAFISLISMGLVASISTLILEQYISSLMIVAIIYLAALTLSKDRKIQMALDKNI</sequence>
<reference evidence="3 4" key="1">
    <citation type="submission" date="2017-11" db="EMBL/GenBank/DDBJ databases">
        <title>Isolation and Characterization of Family Methanocellaceae Species from Potential Methane Hydrate Area Offshore Southwestern Taiwan.</title>
        <authorList>
            <person name="Zhang W.-L."/>
            <person name="Chen W.-C."/>
            <person name="Lai M.-C."/>
            <person name="Chen S.-C."/>
        </authorList>
    </citation>
    <scope>NUCLEOTIDE SEQUENCE [LARGE SCALE GENOMIC DNA]</scope>
    <source>
        <strain evidence="3 4">CWC-04</strain>
    </source>
</reference>
<dbReference type="SUPFAM" id="SSF48317">
    <property type="entry name" value="Acid phosphatase/Vanadium-dependent haloperoxidase"/>
    <property type="match status" value="1"/>
</dbReference>
<keyword evidence="4" id="KW-1185">Reference proteome</keyword>
<feature type="transmembrane region" description="Helical" evidence="1">
    <location>
        <begin position="257"/>
        <end position="274"/>
    </location>
</feature>
<feature type="transmembrane region" description="Helical" evidence="1">
    <location>
        <begin position="228"/>
        <end position="245"/>
    </location>
</feature>
<dbReference type="Gene3D" id="1.20.144.10">
    <property type="entry name" value="Phosphatidic acid phosphatase type 2/haloperoxidase"/>
    <property type="match status" value="1"/>
</dbReference>
<proteinExistence type="predicted"/>
<accession>A0AAP2RD72</accession>